<sequence>MREILLYHGSKEEVVYPEIRITRYTKDFSWGFYCTNNYQQAYRWADRRSAYGIVNIYRYVENPELKILRFPEMSDEWLDFIAKCRAGETHPYDIVEGPMSDDTIWDYVNGFTSGQISREAFWALAKFKHPTHQISFHTANALRCLTFERSEHIHDGKTDE</sequence>
<dbReference type="InterPro" id="IPR025051">
    <property type="entry name" value="DUF3990"/>
</dbReference>
<proteinExistence type="predicted"/>
<dbReference type="Pfam" id="PF13151">
    <property type="entry name" value="DUF3990"/>
    <property type="match status" value="1"/>
</dbReference>
<dbReference type="AlphaFoldDB" id="A0A3E2UGV8"/>
<organism evidence="1 2">
    <name type="scientific">Faecalibacterium prausnitzii</name>
    <dbReference type="NCBI Taxonomy" id="853"/>
    <lineage>
        <taxon>Bacteria</taxon>
        <taxon>Bacillati</taxon>
        <taxon>Bacillota</taxon>
        <taxon>Clostridia</taxon>
        <taxon>Eubacteriales</taxon>
        <taxon>Oscillospiraceae</taxon>
        <taxon>Faecalibacterium</taxon>
    </lineage>
</organism>
<dbReference type="EMBL" id="QVEW01000012">
    <property type="protein sequence ID" value="RGB95535.1"/>
    <property type="molecule type" value="Genomic_DNA"/>
</dbReference>
<reference evidence="1 2" key="1">
    <citation type="submission" date="2018-08" db="EMBL/GenBank/DDBJ databases">
        <title>A genome reference for cultivated species of the human gut microbiota.</title>
        <authorList>
            <person name="Zou Y."/>
            <person name="Xue W."/>
            <person name="Luo G."/>
        </authorList>
    </citation>
    <scope>NUCLEOTIDE SEQUENCE [LARGE SCALE GENOMIC DNA]</scope>
    <source>
        <strain evidence="1 2">AF29-11BH</strain>
    </source>
</reference>
<dbReference type="RefSeq" id="WP_117527372.1">
    <property type="nucleotide sequence ID" value="NZ_JAQCXC010000011.1"/>
</dbReference>
<accession>A0A3E2UGV8</accession>
<name>A0A3E2UGV8_9FIRM</name>
<evidence type="ECO:0000313" key="2">
    <source>
        <dbReference type="Proteomes" id="UP000260783"/>
    </source>
</evidence>
<comment type="caution">
    <text evidence="1">The sequence shown here is derived from an EMBL/GenBank/DDBJ whole genome shotgun (WGS) entry which is preliminary data.</text>
</comment>
<gene>
    <name evidence="1" type="ORF">DWZ04_10950</name>
</gene>
<dbReference type="Proteomes" id="UP000260783">
    <property type="component" value="Unassembled WGS sequence"/>
</dbReference>
<evidence type="ECO:0000313" key="1">
    <source>
        <dbReference type="EMBL" id="RGB95535.1"/>
    </source>
</evidence>
<protein>
    <submittedName>
        <fullName evidence="1">DUF3990 domain-containing protein</fullName>
    </submittedName>
</protein>